<dbReference type="GO" id="GO:0006633">
    <property type="term" value="P:fatty acid biosynthetic process"/>
    <property type="evidence" value="ECO:0007669"/>
    <property type="project" value="TreeGrafter"/>
</dbReference>
<dbReference type="GO" id="GO:0004312">
    <property type="term" value="F:fatty acid synthase activity"/>
    <property type="evidence" value="ECO:0007669"/>
    <property type="project" value="TreeGrafter"/>
</dbReference>
<feature type="domain" description="Starter acyltransferase (SAT)" evidence="2">
    <location>
        <begin position="8"/>
        <end position="177"/>
    </location>
</feature>
<evidence type="ECO:0000313" key="4">
    <source>
        <dbReference type="Proteomes" id="UP000249402"/>
    </source>
</evidence>
<dbReference type="Pfam" id="PF16073">
    <property type="entry name" value="SAT"/>
    <property type="match status" value="1"/>
</dbReference>
<proteinExistence type="predicted"/>
<dbReference type="SUPFAM" id="SSF53901">
    <property type="entry name" value="Thiolase-like"/>
    <property type="match status" value="1"/>
</dbReference>
<feature type="domain" description="Beta-ketoacyl synthase-like N-terminal" evidence="1">
    <location>
        <begin position="372"/>
        <end position="473"/>
    </location>
</feature>
<dbReference type="PANTHER" id="PTHR43775">
    <property type="entry name" value="FATTY ACID SYNTHASE"/>
    <property type="match status" value="1"/>
</dbReference>
<dbReference type="Proteomes" id="UP000249402">
    <property type="component" value="Unassembled WGS sequence"/>
</dbReference>
<accession>A0A395H9V9</accession>
<dbReference type="STRING" id="1448316.A0A395H9V9"/>
<protein>
    <submittedName>
        <fullName evidence="3">Ketoacyl-synt-domain-containing protein</fullName>
    </submittedName>
</protein>
<dbReference type="GO" id="GO:0044550">
    <property type="term" value="P:secondary metabolite biosynthetic process"/>
    <property type="evidence" value="ECO:0007669"/>
    <property type="project" value="TreeGrafter"/>
</dbReference>
<gene>
    <name evidence="3" type="ORF">BO80DRAFT_442271</name>
</gene>
<reference evidence="3 4" key="1">
    <citation type="submission" date="2018-02" db="EMBL/GenBank/DDBJ databases">
        <title>The genomes of Aspergillus section Nigri reveals drivers in fungal speciation.</title>
        <authorList>
            <consortium name="DOE Joint Genome Institute"/>
            <person name="Vesth T.C."/>
            <person name="Nybo J."/>
            <person name="Theobald S."/>
            <person name="Brandl J."/>
            <person name="Frisvad J.C."/>
            <person name="Nielsen K.F."/>
            <person name="Lyhne E.K."/>
            <person name="Kogle M.E."/>
            <person name="Kuo A."/>
            <person name="Riley R."/>
            <person name="Clum A."/>
            <person name="Nolan M."/>
            <person name="Lipzen A."/>
            <person name="Salamov A."/>
            <person name="Henrissat B."/>
            <person name="Wiebenga A."/>
            <person name="De vries R.P."/>
            <person name="Grigoriev I.V."/>
            <person name="Mortensen U.H."/>
            <person name="Andersen M.R."/>
            <person name="Baker S.E."/>
        </authorList>
    </citation>
    <scope>NUCLEOTIDE SEQUENCE [LARGE SCALE GENOMIC DNA]</scope>
    <source>
        <strain evidence="3 4">CBS 121593</strain>
    </source>
</reference>
<dbReference type="PANTHER" id="PTHR43775:SF40">
    <property type="entry name" value="NORSOLORINIC ACID SYNTHASE STCA"/>
    <property type="match status" value="1"/>
</dbReference>
<dbReference type="InterPro" id="IPR001227">
    <property type="entry name" value="Ac_transferase_dom_sf"/>
</dbReference>
<dbReference type="VEuPathDB" id="FungiDB:BO80DRAFT_442271"/>
<organism evidence="3 4">
    <name type="scientific">Aspergillus ibericus CBS 121593</name>
    <dbReference type="NCBI Taxonomy" id="1448316"/>
    <lineage>
        <taxon>Eukaryota</taxon>
        <taxon>Fungi</taxon>
        <taxon>Dikarya</taxon>
        <taxon>Ascomycota</taxon>
        <taxon>Pezizomycotina</taxon>
        <taxon>Eurotiomycetes</taxon>
        <taxon>Eurotiomycetidae</taxon>
        <taxon>Eurotiales</taxon>
        <taxon>Aspergillaceae</taxon>
        <taxon>Aspergillus</taxon>
        <taxon>Aspergillus subgen. Circumdati</taxon>
    </lineage>
</organism>
<dbReference type="RefSeq" id="XP_025578015.1">
    <property type="nucleotide sequence ID" value="XM_025721254.1"/>
</dbReference>
<dbReference type="Gene3D" id="3.40.366.10">
    <property type="entry name" value="Malonyl-Coenzyme A Acyl Carrier Protein, domain 2"/>
    <property type="match status" value="1"/>
</dbReference>
<sequence>MTERDRVVLFGDLTSDYVAGLRSLVATKTNPLLTSLFERVAFVLREEIATLPALERAKFPGFITFQELLTRVQQIPSTHPAFEIALACTYQLACVTSYFTAPGREYPSAPSTRLVGLCTGLLSAVALSCSRSITDLVPLAVHTVWVAFRAGLCVAEVRENLQPQTSPPSAWSVVFPPTTATYISTNANAGLTLSGPPTTLQELLMSGYLPSSRTLSIPIYAPYHAPHLYGPRDIQHILGAKTLSTDFRCCTPKFLVLSSVTGEAIAADTFDALLEAALNEILRQPLRLDRVVTSLGQSLRDSGRGCTLFPIATLVAQSFAVTLQKEGQFDVAVDPSMNFSAAVMDHSASTTGKISDAKLAIIGYSGHVARITPGNRWDVRTHVDPTLKRKNTMGTPYGCWLKEPGLFDASFFMISPREAPQVDPAQRLSLMTAYEAMEFAGFVPGSTPSTQSDRIGVFYGTTSNDWGEMNSSQDVDT</sequence>
<dbReference type="InterPro" id="IPR032088">
    <property type="entry name" value="SAT"/>
</dbReference>
<dbReference type="InterPro" id="IPR016039">
    <property type="entry name" value="Thiolase-like"/>
</dbReference>
<dbReference type="OrthoDB" id="329835at2759"/>
<dbReference type="EMBL" id="KZ824426">
    <property type="protein sequence ID" value="RAL03688.1"/>
    <property type="molecule type" value="Genomic_DNA"/>
</dbReference>
<name>A0A395H9V9_9EURO</name>
<dbReference type="InterPro" id="IPR050091">
    <property type="entry name" value="PKS_NRPS_Biosynth_Enz"/>
</dbReference>
<dbReference type="Pfam" id="PF00109">
    <property type="entry name" value="ketoacyl-synt"/>
    <property type="match status" value="1"/>
</dbReference>
<evidence type="ECO:0000313" key="3">
    <source>
        <dbReference type="EMBL" id="RAL03688.1"/>
    </source>
</evidence>
<dbReference type="GeneID" id="37226119"/>
<keyword evidence="4" id="KW-1185">Reference proteome</keyword>
<dbReference type="InterPro" id="IPR014030">
    <property type="entry name" value="Ketoacyl_synth_N"/>
</dbReference>
<dbReference type="AlphaFoldDB" id="A0A395H9V9"/>
<dbReference type="Gene3D" id="3.40.47.10">
    <property type="match status" value="1"/>
</dbReference>
<evidence type="ECO:0000259" key="1">
    <source>
        <dbReference type="Pfam" id="PF00109"/>
    </source>
</evidence>
<evidence type="ECO:0000259" key="2">
    <source>
        <dbReference type="Pfam" id="PF16073"/>
    </source>
</evidence>